<gene>
    <name evidence="2" type="ORF">TRFO_43124</name>
</gene>
<evidence type="ECO:0000313" key="3">
    <source>
        <dbReference type="Proteomes" id="UP000179807"/>
    </source>
</evidence>
<feature type="compositionally biased region" description="Low complexity" evidence="1">
    <location>
        <begin position="170"/>
        <end position="230"/>
    </location>
</feature>
<organism evidence="2 3">
    <name type="scientific">Tritrichomonas foetus</name>
    <dbReference type="NCBI Taxonomy" id="1144522"/>
    <lineage>
        <taxon>Eukaryota</taxon>
        <taxon>Metamonada</taxon>
        <taxon>Parabasalia</taxon>
        <taxon>Tritrichomonadida</taxon>
        <taxon>Tritrichomonadidae</taxon>
        <taxon>Tritrichomonas</taxon>
    </lineage>
</organism>
<feature type="compositionally biased region" description="Polar residues" evidence="1">
    <location>
        <begin position="100"/>
        <end position="125"/>
    </location>
</feature>
<dbReference type="VEuPathDB" id="TrichDB:TRFO_43124"/>
<dbReference type="Proteomes" id="UP000179807">
    <property type="component" value="Unassembled WGS sequence"/>
</dbReference>
<dbReference type="EMBL" id="MLAK01000399">
    <property type="protein sequence ID" value="OHT14293.1"/>
    <property type="molecule type" value="Genomic_DNA"/>
</dbReference>
<dbReference type="PANTHER" id="PTHR34925:SF2">
    <property type="entry name" value="PAZ DOMAIN-CONTAINING PROTEIN"/>
    <property type="match status" value="1"/>
</dbReference>
<dbReference type="AlphaFoldDB" id="A0A1J4KXK7"/>
<accession>A0A1J4KXK7</accession>
<feature type="compositionally biased region" description="Low complexity" evidence="1">
    <location>
        <begin position="145"/>
        <end position="162"/>
    </location>
</feature>
<comment type="caution">
    <text evidence="2">The sequence shown here is derived from an EMBL/GenBank/DDBJ whole genome shotgun (WGS) entry which is preliminary data.</text>
</comment>
<evidence type="ECO:0000256" key="1">
    <source>
        <dbReference type="SAM" id="MobiDB-lite"/>
    </source>
</evidence>
<sequence length="714" mass="84439">MSLENYQDKFLEMNVNHKGEETYFTYSRAITSEKKDLLKKEFNGKIYHKSLNSTLNRLYGGTQDERLKAIVILTDLDSSNNDFDNEWFDEEEDQAHQVKNRSSAYQDQNYQNASFPNNSDYNYNYSKHFDQKPTSSNRFHYVPDSTNQSQTNSNSSNSNHNSDIQNTYKQNDYNQNDYSQNYYNQNTYNQNDYNQNYYNRNNYNNYNYNNNNRNNYHTNYNNRNYNNNHDNYHYNRGNYNNYDNNRNNYNNYNNRNNYSNSNYFNPNRNNYNDRNQYNSNRNNYYNRFNYHNDSNNNDYRNRNQEIIYSRQINKENTDDIFKRKPTMSILDIDSAHTTQEAHNALPQQQQQQQKYMQFNAQQIQPNITNLNQQNSNQQYQQNQPLQYQIPTNIQFINSQKQRRITPELRHTLMLMTDLVTSLTSDSDILNNCEFNLDSYFNETQLLQNEYPIKYLLNVPTSLAEFLIESLAVNQPDHLKHVENKIFEGKQLIKIACPAPQIISFENQPDNKIQLGFFDTEVATAQETQITCNSILSTLFDRKILEFFVNKVDRMSFNFRYLEELAKKNDFVYLISAPEVDLRSETISFLIKVLEYNWSHDKEQNIIKDILQLIQSSSVVICMKCGLMFCPNDGSICYKTKHSGHRIPFPNGALEMVSNDEITGIPYLVVNYSCCGECCVDDPGCVLTNIPNGNHEIMPESQLTSFELKHTNMTM</sequence>
<feature type="region of interest" description="Disordered" evidence="1">
    <location>
        <begin position="92"/>
        <end position="230"/>
    </location>
</feature>
<name>A0A1J4KXK7_9EUKA</name>
<dbReference type="GeneID" id="94849340"/>
<evidence type="ECO:0000313" key="2">
    <source>
        <dbReference type="EMBL" id="OHT14293.1"/>
    </source>
</evidence>
<keyword evidence="3" id="KW-1185">Reference proteome</keyword>
<protein>
    <submittedName>
        <fullName evidence="2">Uncharacterized protein</fullName>
    </submittedName>
</protein>
<proteinExistence type="predicted"/>
<dbReference type="PANTHER" id="PTHR34925">
    <property type="match status" value="1"/>
</dbReference>
<dbReference type="RefSeq" id="XP_068367429.1">
    <property type="nucleotide sequence ID" value="XM_068514636.1"/>
</dbReference>
<reference evidence="2" key="1">
    <citation type="submission" date="2016-10" db="EMBL/GenBank/DDBJ databases">
        <authorList>
            <person name="Benchimol M."/>
            <person name="Almeida L.G."/>
            <person name="Vasconcelos A.T."/>
            <person name="Perreira-Neves A."/>
            <person name="Rosa I.A."/>
            <person name="Tasca T."/>
            <person name="Bogo M.R."/>
            <person name="de Souza W."/>
        </authorList>
    </citation>
    <scope>NUCLEOTIDE SEQUENCE [LARGE SCALE GENOMIC DNA]</scope>
    <source>
        <strain evidence="2">K</strain>
    </source>
</reference>